<keyword evidence="4" id="KW-1185">Reference proteome</keyword>
<dbReference type="PROSITE" id="PS51724">
    <property type="entry name" value="SPOR"/>
    <property type="match status" value="2"/>
</dbReference>
<keyword evidence="1" id="KW-0378">Hydrolase</keyword>
<dbReference type="GO" id="GO:0008745">
    <property type="term" value="F:N-acetylmuramoyl-L-alanine amidase activity"/>
    <property type="evidence" value="ECO:0007669"/>
    <property type="project" value="InterPro"/>
</dbReference>
<dbReference type="Gene3D" id="3.30.70.1070">
    <property type="entry name" value="Sporulation related repeat"/>
    <property type="match status" value="2"/>
</dbReference>
<dbReference type="GO" id="GO:0004040">
    <property type="term" value="F:amidase activity"/>
    <property type="evidence" value="ECO:0007669"/>
    <property type="project" value="InterPro"/>
</dbReference>
<dbReference type="InterPro" id="IPR050695">
    <property type="entry name" value="N-acetylmuramoyl_amidase_3"/>
</dbReference>
<dbReference type="InterPro" id="IPR002508">
    <property type="entry name" value="MurNAc-LAA_cat"/>
</dbReference>
<gene>
    <name evidence="3" type="ORF">CFK40_05430</name>
</gene>
<dbReference type="GO" id="GO:0030288">
    <property type="term" value="C:outer membrane-bounded periplasmic space"/>
    <property type="evidence" value="ECO:0007669"/>
    <property type="project" value="TreeGrafter"/>
</dbReference>
<evidence type="ECO:0000313" key="4">
    <source>
        <dbReference type="Proteomes" id="UP000204391"/>
    </source>
</evidence>
<dbReference type="PANTHER" id="PTHR30404">
    <property type="entry name" value="N-ACETYLMURAMOYL-L-ALANINE AMIDASE"/>
    <property type="match status" value="1"/>
</dbReference>
<name>A0A221MA55_9BACI</name>
<evidence type="ECO:0000313" key="3">
    <source>
        <dbReference type="EMBL" id="ASN04490.1"/>
    </source>
</evidence>
<dbReference type="EMBL" id="CP022437">
    <property type="protein sequence ID" value="ASN04490.1"/>
    <property type="molecule type" value="Genomic_DNA"/>
</dbReference>
<evidence type="ECO:0000256" key="1">
    <source>
        <dbReference type="ARBA" id="ARBA00022801"/>
    </source>
</evidence>
<dbReference type="Pfam" id="PF05036">
    <property type="entry name" value="SPOR"/>
    <property type="match status" value="2"/>
</dbReference>
<dbReference type="Pfam" id="PF01520">
    <property type="entry name" value="Amidase_3"/>
    <property type="match status" value="1"/>
</dbReference>
<dbReference type="SUPFAM" id="SSF110997">
    <property type="entry name" value="Sporulation related repeat"/>
    <property type="match status" value="2"/>
</dbReference>
<dbReference type="OrthoDB" id="9763643at2"/>
<dbReference type="InterPro" id="IPR007730">
    <property type="entry name" value="SPOR-like_dom"/>
</dbReference>
<dbReference type="KEGG" id="vne:CFK40_05430"/>
<protein>
    <submittedName>
        <fullName evidence="3">N-acetylmuramoyl-L-alanine amidase</fullName>
    </submittedName>
</protein>
<sequence>MVKVYLDPGHGGSDPGASGHGLKEKDIVLDIALRVRDILNNEYKDVEVNMSRTTDTSVSLEGRTNEANAWNADYFLSIHCNAFNGSAQGYEDYIYIGLSDSSLTAQYQDILHSEITAVNELTDRGQKQANFHVLRESIMPALLTENGFIDNASNAAKLADPSYRQKVARGHVNGLERAFNLEKVSSSDVLYKVIAGSFQEQANAEERVAYLDSNGISAFFGEITVSGETWYRVQAGAFENRDNAEQRLTKVKEAGIGDAYILEETTTVTTYNVIAGSFKEKKNADDRVSYLDSKGIPAFVDPTNISGETWYRVQAGAFEDRKNAEERLARVREAGIENAFIIVDRDQDQNQDEPIVSGYPISGPVLVSPEQLNRYVRAINPNAPVLGSYYLEFGEYYGIKGDIAFAQALHETDYFRFTGVVEAGQNNYAGIGATGPDNQGASFATPRDGVLAHIQHLFAYASTESLPDKHPLIDPRFDLVQRGSAPTWQALNGKWAVPGDNYGQSILRLYERIVETSISELETVIEEIQV</sequence>
<dbReference type="Proteomes" id="UP000204391">
    <property type="component" value="Chromosome"/>
</dbReference>
<dbReference type="CDD" id="cd02696">
    <property type="entry name" value="MurNAc-LAA"/>
    <property type="match status" value="1"/>
</dbReference>
<evidence type="ECO:0000259" key="2">
    <source>
        <dbReference type="PROSITE" id="PS51724"/>
    </source>
</evidence>
<reference evidence="3 4" key="1">
    <citation type="journal article" date="2003" name="Int. J. Syst. Evol. Microbiol.">
        <title>Virgibacillus carmonensis sp. nov., Virgibacillus necropolis sp. nov. and Virgibacillus picturae sp. nov., three novel species isolated from deteriorated mural paintings, transfer of the species of the genus salibacillus to Virgibacillus, as Virgibacillus marismortui comb. nov. and Virgibacillus salexigens comb. nov., and emended description of the genus Virgibacillus.</title>
        <authorList>
            <person name="Heyrman J."/>
            <person name="Logan N.A."/>
            <person name="Busse H.J."/>
            <person name="Balcaen A."/>
            <person name="Lebbe L."/>
            <person name="Rodriguez-Diaz M."/>
            <person name="Swings J."/>
            <person name="De Vos P."/>
        </authorList>
    </citation>
    <scope>NUCLEOTIDE SEQUENCE [LARGE SCALE GENOMIC DNA]</scope>
    <source>
        <strain evidence="3 4">LMG 19488</strain>
    </source>
</reference>
<dbReference type="InterPro" id="IPR036680">
    <property type="entry name" value="SPOR-like_sf"/>
</dbReference>
<dbReference type="SUPFAM" id="SSF53187">
    <property type="entry name" value="Zn-dependent exopeptidases"/>
    <property type="match status" value="1"/>
</dbReference>
<dbReference type="AlphaFoldDB" id="A0A221MA55"/>
<dbReference type="InterPro" id="IPR002901">
    <property type="entry name" value="MGlyc_endo_b_GlcNAc-like_dom"/>
</dbReference>
<organism evidence="3 4">
    <name type="scientific">Virgibacillus necropolis</name>
    <dbReference type="NCBI Taxonomy" id="163877"/>
    <lineage>
        <taxon>Bacteria</taxon>
        <taxon>Bacillati</taxon>
        <taxon>Bacillota</taxon>
        <taxon>Bacilli</taxon>
        <taxon>Bacillales</taxon>
        <taxon>Bacillaceae</taxon>
        <taxon>Virgibacillus</taxon>
    </lineage>
</organism>
<dbReference type="GO" id="GO:0009253">
    <property type="term" value="P:peptidoglycan catabolic process"/>
    <property type="evidence" value="ECO:0007669"/>
    <property type="project" value="InterPro"/>
</dbReference>
<feature type="domain" description="SPOR" evidence="2">
    <location>
        <begin position="265"/>
        <end position="344"/>
    </location>
</feature>
<dbReference type="Pfam" id="PF01832">
    <property type="entry name" value="Glucosaminidase"/>
    <property type="match status" value="1"/>
</dbReference>
<dbReference type="GO" id="GO:0042834">
    <property type="term" value="F:peptidoglycan binding"/>
    <property type="evidence" value="ECO:0007669"/>
    <property type="project" value="InterPro"/>
</dbReference>
<proteinExistence type="predicted"/>
<dbReference type="PANTHER" id="PTHR30404:SF0">
    <property type="entry name" value="N-ACETYLMURAMOYL-L-ALANINE AMIDASE AMIC"/>
    <property type="match status" value="1"/>
</dbReference>
<dbReference type="SMART" id="SM00646">
    <property type="entry name" value="Ami_3"/>
    <property type="match status" value="1"/>
</dbReference>
<feature type="domain" description="SPOR" evidence="2">
    <location>
        <begin position="185"/>
        <end position="264"/>
    </location>
</feature>
<dbReference type="Gene3D" id="3.40.630.40">
    <property type="entry name" value="Zn-dependent exopeptidases"/>
    <property type="match status" value="1"/>
</dbReference>
<accession>A0A221MA55</accession>